<gene>
    <name evidence="1" type="ORF">CHT98_19380</name>
</gene>
<dbReference type="AlphaFoldDB" id="A0A235HAR1"/>
<dbReference type="EMBL" id="NOWT01000020">
    <property type="protein sequence ID" value="OYD82604.1"/>
    <property type="molecule type" value="Genomic_DNA"/>
</dbReference>
<accession>A0A235HAR1</accession>
<reference evidence="1 2" key="1">
    <citation type="submission" date="2017-07" db="EMBL/GenBank/DDBJ databases">
        <title>Whole genome sequence of Azospirillum brasilense 2A1, a potential biofertilizer strain.</title>
        <authorList>
            <person name="Fontana C.A."/>
            <person name="Toffoli L.M."/>
            <person name="Salazar S.M."/>
            <person name="Puglisi E."/>
            <person name="Pedraza R."/>
            <person name="Bassi D."/>
            <person name="Cocconcelli P.S."/>
        </authorList>
    </citation>
    <scope>NUCLEOTIDE SEQUENCE [LARGE SCALE GENOMIC DNA]</scope>
    <source>
        <strain evidence="1 2">2A1</strain>
    </source>
</reference>
<dbReference type="RefSeq" id="WP_094305131.1">
    <property type="nucleotide sequence ID" value="NZ_NOWT01000020.1"/>
</dbReference>
<name>A0A235HAR1_AZOBR</name>
<comment type="caution">
    <text evidence="1">The sequence shown here is derived from an EMBL/GenBank/DDBJ whole genome shotgun (WGS) entry which is preliminary data.</text>
</comment>
<proteinExistence type="predicted"/>
<sequence length="221" mass="23680">MGLKTRPLQATLCAGAALWLLAGCVPSMEKLKEMANKPVIYGTNFSLDAPAFVACRDTPLLSEPNRMAAKTDTLSYGAPVVPVDYKGEYLLPDSQQEKHSGREMAPEKKHTATWAKVKTDKSEGWVAALCLADAKLQARQDPNGKPPVVVAAESRARGFSEEQVADQSVMRGGTGALQRAACTGNCNGLPIVDRLIADTPMKDAVDSTRAFRSAGKLGEYK</sequence>
<dbReference type="PROSITE" id="PS51257">
    <property type="entry name" value="PROKAR_LIPOPROTEIN"/>
    <property type="match status" value="1"/>
</dbReference>
<evidence type="ECO:0000313" key="2">
    <source>
        <dbReference type="Proteomes" id="UP000215367"/>
    </source>
</evidence>
<dbReference type="Proteomes" id="UP000215367">
    <property type="component" value="Unassembled WGS sequence"/>
</dbReference>
<protein>
    <recommendedName>
        <fullName evidence="3">Lipoprotein</fullName>
    </recommendedName>
</protein>
<organism evidence="1 2">
    <name type="scientific">Azospirillum brasilense</name>
    <dbReference type="NCBI Taxonomy" id="192"/>
    <lineage>
        <taxon>Bacteria</taxon>
        <taxon>Pseudomonadati</taxon>
        <taxon>Pseudomonadota</taxon>
        <taxon>Alphaproteobacteria</taxon>
        <taxon>Rhodospirillales</taxon>
        <taxon>Azospirillaceae</taxon>
        <taxon>Azospirillum</taxon>
    </lineage>
</organism>
<evidence type="ECO:0000313" key="1">
    <source>
        <dbReference type="EMBL" id="OYD82604.1"/>
    </source>
</evidence>
<evidence type="ECO:0008006" key="3">
    <source>
        <dbReference type="Google" id="ProtNLM"/>
    </source>
</evidence>